<dbReference type="InterPro" id="IPR047057">
    <property type="entry name" value="MerR_fam"/>
</dbReference>
<dbReference type="AlphaFoldDB" id="A0A542Z9S5"/>
<protein>
    <submittedName>
        <fullName evidence="3">DNA-binding transcriptional MerR regulator</fullName>
    </submittedName>
</protein>
<proteinExistence type="predicted"/>
<dbReference type="SMART" id="SM00422">
    <property type="entry name" value="HTH_MERR"/>
    <property type="match status" value="1"/>
</dbReference>
<feature type="domain" description="HTH merR-type" evidence="2">
    <location>
        <begin position="7"/>
        <end position="77"/>
    </location>
</feature>
<dbReference type="CDD" id="cd01109">
    <property type="entry name" value="HTH_YyaN"/>
    <property type="match status" value="1"/>
</dbReference>
<dbReference type="InterPro" id="IPR009061">
    <property type="entry name" value="DNA-bd_dom_put_sf"/>
</dbReference>
<dbReference type="EMBL" id="VFOQ01000002">
    <property type="protein sequence ID" value="TQL57076.1"/>
    <property type="molecule type" value="Genomic_DNA"/>
</dbReference>
<dbReference type="Pfam" id="PF13411">
    <property type="entry name" value="MerR_1"/>
    <property type="match status" value="1"/>
</dbReference>
<evidence type="ECO:0000256" key="1">
    <source>
        <dbReference type="ARBA" id="ARBA00023125"/>
    </source>
</evidence>
<organism evidence="3 4">
    <name type="scientific">Oryzihumus leptocrescens</name>
    <dbReference type="NCBI Taxonomy" id="297536"/>
    <lineage>
        <taxon>Bacteria</taxon>
        <taxon>Bacillati</taxon>
        <taxon>Actinomycetota</taxon>
        <taxon>Actinomycetes</taxon>
        <taxon>Micrococcales</taxon>
        <taxon>Intrasporangiaceae</taxon>
        <taxon>Oryzihumus</taxon>
    </lineage>
</organism>
<keyword evidence="4" id="KW-1185">Reference proteome</keyword>
<sequence>MPDVEDRLSIGDVAARTGLSVHTLRFYEREGILANPIERTVGGRRYYSSHDVAWLNLCLVLRGSGMPLPTIRRYTELARQGDGTEAERLALLREHEQSVLEQIRSLNQSLDLIRHKVAIYEDYLEGSVPLTD</sequence>
<gene>
    <name evidence="3" type="ORF">FB474_3848</name>
</gene>
<reference evidence="3 4" key="1">
    <citation type="submission" date="2019-06" db="EMBL/GenBank/DDBJ databases">
        <title>Sequencing the genomes of 1000 actinobacteria strains.</title>
        <authorList>
            <person name="Klenk H.-P."/>
        </authorList>
    </citation>
    <scope>NUCLEOTIDE SEQUENCE [LARGE SCALE GENOMIC DNA]</scope>
    <source>
        <strain evidence="3 4">DSM 18082</strain>
    </source>
</reference>
<dbReference type="PRINTS" id="PR00040">
    <property type="entry name" value="HTHMERR"/>
</dbReference>
<dbReference type="SUPFAM" id="SSF46955">
    <property type="entry name" value="Putative DNA-binding domain"/>
    <property type="match status" value="1"/>
</dbReference>
<dbReference type="PANTHER" id="PTHR30204:SF98">
    <property type="entry name" value="HTH-TYPE TRANSCRIPTIONAL REGULATOR ADHR"/>
    <property type="match status" value="1"/>
</dbReference>
<dbReference type="PROSITE" id="PS00552">
    <property type="entry name" value="HTH_MERR_1"/>
    <property type="match status" value="1"/>
</dbReference>
<dbReference type="PROSITE" id="PS50937">
    <property type="entry name" value="HTH_MERR_2"/>
    <property type="match status" value="1"/>
</dbReference>
<evidence type="ECO:0000313" key="4">
    <source>
        <dbReference type="Proteomes" id="UP000319514"/>
    </source>
</evidence>
<dbReference type="Proteomes" id="UP000319514">
    <property type="component" value="Unassembled WGS sequence"/>
</dbReference>
<name>A0A542Z9S5_9MICO</name>
<dbReference type="OrthoDB" id="9802039at2"/>
<dbReference type="GO" id="GO:0003700">
    <property type="term" value="F:DNA-binding transcription factor activity"/>
    <property type="evidence" value="ECO:0007669"/>
    <property type="project" value="InterPro"/>
</dbReference>
<evidence type="ECO:0000313" key="3">
    <source>
        <dbReference type="EMBL" id="TQL57076.1"/>
    </source>
</evidence>
<dbReference type="InterPro" id="IPR000551">
    <property type="entry name" value="MerR-type_HTH_dom"/>
</dbReference>
<dbReference type="Gene3D" id="1.10.1660.10">
    <property type="match status" value="1"/>
</dbReference>
<comment type="caution">
    <text evidence="3">The sequence shown here is derived from an EMBL/GenBank/DDBJ whole genome shotgun (WGS) entry which is preliminary data.</text>
</comment>
<dbReference type="PANTHER" id="PTHR30204">
    <property type="entry name" value="REDOX-CYCLING DRUG-SENSING TRANSCRIPTIONAL ACTIVATOR SOXR"/>
    <property type="match status" value="1"/>
</dbReference>
<accession>A0A542Z9S5</accession>
<dbReference type="GO" id="GO:0003677">
    <property type="term" value="F:DNA binding"/>
    <property type="evidence" value="ECO:0007669"/>
    <property type="project" value="UniProtKB-KW"/>
</dbReference>
<evidence type="ECO:0000259" key="2">
    <source>
        <dbReference type="PROSITE" id="PS50937"/>
    </source>
</evidence>
<keyword evidence="1 3" id="KW-0238">DNA-binding</keyword>
<dbReference type="RefSeq" id="WP_141790409.1">
    <property type="nucleotide sequence ID" value="NZ_BAAAKX010000010.1"/>
</dbReference>